<dbReference type="HOGENOM" id="CLU_3012533_0_0_9"/>
<protein>
    <submittedName>
        <fullName evidence="2">Uncharacterized protein</fullName>
    </submittedName>
</protein>
<evidence type="ECO:0000313" key="2">
    <source>
        <dbReference type="EMBL" id="EGD32259.1"/>
    </source>
</evidence>
<sequence>MFQVSKVFFIIYLQIKGLLDRDLGKRTISASSWDISQSITCFLLFFMRFWFFVLSF</sequence>
<dbReference type="Proteomes" id="UP000003351">
    <property type="component" value="Unassembled WGS sequence"/>
</dbReference>
<keyword evidence="1" id="KW-0472">Membrane</keyword>
<dbReference type="EMBL" id="AEXW01000005">
    <property type="protein sequence ID" value="EGD32259.1"/>
    <property type="molecule type" value="Genomic_DNA"/>
</dbReference>
<comment type="caution">
    <text evidence="2">The sequence shown here is derived from an EMBL/GenBank/DDBJ whole genome shotgun (WGS) entry which is preliminary data.</text>
</comment>
<evidence type="ECO:0000313" key="3">
    <source>
        <dbReference type="Proteomes" id="UP000003351"/>
    </source>
</evidence>
<feature type="transmembrane region" description="Helical" evidence="1">
    <location>
        <begin position="35"/>
        <end position="54"/>
    </location>
</feature>
<evidence type="ECO:0000256" key="1">
    <source>
        <dbReference type="SAM" id="Phobius"/>
    </source>
</evidence>
<accession>F0I974</accession>
<dbReference type="AlphaFoldDB" id="F0I974"/>
<keyword evidence="1" id="KW-0812">Transmembrane</keyword>
<proteinExistence type="predicted"/>
<organism evidence="2 3">
    <name type="scientific">Streptococcus sanguinis SK115</name>
    <dbReference type="NCBI Taxonomy" id="888810"/>
    <lineage>
        <taxon>Bacteria</taxon>
        <taxon>Bacillati</taxon>
        <taxon>Bacillota</taxon>
        <taxon>Bacilli</taxon>
        <taxon>Lactobacillales</taxon>
        <taxon>Streptococcaceae</taxon>
        <taxon>Streptococcus</taxon>
    </lineage>
</organism>
<gene>
    <name evidence="2" type="ORF">HMPREF9382_1213</name>
</gene>
<reference evidence="2 3" key="1">
    <citation type="submission" date="2011-02" db="EMBL/GenBank/DDBJ databases">
        <authorList>
            <person name="Muzny D."/>
            <person name="Qin X."/>
            <person name="Deng J."/>
            <person name="Jiang H."/>
            <person name="Liu Y."/>
            <person name="Qu J."/>
            <person name="Song X.-Z."/>
            <person name="Zhang L."/>
            <person name="Thornton R."/>
            <person name="Coyle M."/>
            <person name="Francisco L."/>
            <person name="Jackson L."/>
            <person name="Javaid M."/>
            <person name="Korchina V."/>
            <person name="Kovar C."/>
            <person name="Mata R."/>
            <person name="Mathew T."/>
            <person name="Ngo R."/>
            <person name="Nguyen L."/>
            <person name="Nguyen N."/>
            <person name="Okwuonu G."/>
            <person name="Ongeri F."/>
            <person name="Pham C."/>
            <person name="Simmons D."/>
            <person name="Wilczek-Boney K."/>
            <person name="Hale W."/>
            <person name="Jakkamsetti A."/>
            <person name="Pham P."/>
            <person name="Ruth R."/>
            <person name="San Lucas F."/>
            <person name="Warren J."/>
            <person name="Zhang J."/>
            <person name="Zhao Z."/>
            <person name="Zhou C."/>
            <person name="Zhu D."/>
            <person name="Lee S."/>
            <person name="Bess C."/>
            <person name="Blankenburg K."/>
            <person name="Forbes L."/>
            <person name="Fu Q."/>
            <person name="Gubbala S."/>
            <person name="Hirani K."/>
            <person name="Jayaseelan J.C."/>
            <person name="Lara F."/>
            <person name="Munidasa M."/>
            <person name="Palculict T."/>
            <person name="Patil S."/>
            <person name="Pu L.-L."/>
            <person name="Saada N."/>
            <person name="Tang L."/>
            <person name="Weissenberger G."/>
            <person name="Zhu Y."/>
            <person name="Hemphill L."/>
            <person name="Shang Y."/>
            <person name="Youmans B."/>
            <person name="Ayvaz T."/>
            <person name="Ross M."/>
            <person name="Santibanez J."/>
            <person name="Aqrawi P."/>
            <person name="Gross S."/>
            <person name="Joshi V."/>
            <person name="Fowler G."/>
            <person name="Nazareth L."/>
            <person name="Reid J."/>
            <person name="Worley K."/>
            <person name="Petrosino J."/>
            <person name="Highlander S."/>
            <person name="Gibbs R."/>
        </authorList>
    </citation>
    <scope>NUCLEOTIDE SEQUENCE [LARGE SCALE GENOMIC DNA]</scope>
    <source>
        <strain evidence="2 3">SK115</strain>
    </source>
</reference>
<name>F0I974_STRSA</name>
<keyword evidence="1" id="KW-1133">Transmembrane helix</keyword>